<organism evidence="3 4">
    <name type="scientific">Desulfofustis limnaeus</name>
    <dbReference type="NCBI Taxonomy" id="2740163"/>
    <lineage>
        <taxon>Bacteria</taxon>
        <taxon>Pseudomonadati</taxon>
        <taxon>Thermodesulfobacteriota</taxon>
        <taxon>Desulfobulbia</taxon>
        <taxon>Desulfobulbales</taxon>
        <taxon>Desulfocapsaceae</taxon>
        <taxon>Desulfofustis</taxon>
    </lineage>
</organism>
<proteinExistence type="predicted"/>
<dbReference type="EMBL" id="AP025516">
    <property type="protein sequence ID" value="BDD88927.1"/>
    <property type="molecule type" value="Genomic_DNA"/>
</dbReference>
<dbReference type="Proteomes" id="UP000830055">
    <property type="component" value="Chromosome"/>
</dbReference>
<keyword evidence="4" id="KW-1185">Reference proteome</keyword>
<feature type="domain" description="SAF" evidence="2">
    <location>
        <begin position="55"/>
        <end position="119"/>
    </location>
</feature>
<protein>
    <recommendedName>
        <fullName evidence="2">SAF domain-containing protein</fullName>
    </recommendedName>
</protein>
<sequence length="542" mass="57148">MGEQTREQERRIRPWGLFVVAALFAVLAGVGTLLFLHVEEKRLRRELTPKPKEMTEVVVANQDLEPGAKVDNDTMAVRSVPSEYVGDDVVLPTTFSAVAGAVLTKKLAKGKMLTEEVIDLKIPRDFAGTVREGFRAITIQVDEINSMAELIRPGNRIDLYSRLPEAIDPATASSGPGGLMVIPVLEDVLVLATGKTGLRPNEDEFRRLATEAPRYTYTTLTLEVSPKDAAILSLAEARGTIIATLKNSEDNSAPDFSRLAMTDLFAHASKLRQDAENKVHNRAVDGVHRDASGRLVTRDGVVITDPNVTLTDDGLLVTKNGTVLNGRGLTVDSAGHIRDAKGNPIDTASLVAGKDGSLVDAHGTVVAGNGYQTTKGGFLVDRDGRVLTPDGHVLNGVHLASDGTVQTDDGQVLAASDLSIDPDGTVHLVTPGPDGSAASAGERVTVDQDGTVRRPDGTIIAGAHLDADGNVVDADGKRLPVAISRTLSGVTATKAPELIAALTGTGTRTPGQMADSVLYQVEYIVGGAGDGAARTFMVKISD</sequence>
<keyword evidence="1" id="KW-0472">Membrane</keyword>
<reference evidence="3 4" key="1">
    <citation type="submission" date="2022-01" db="EMBL/GenBank/DDBJ databases">
        <title>Desulfofustis limnae sp. nov., a novel mesophilic sulfate-reducing bacterium isolated from marsh soil.</title>
        <authorList>
            <person name="Watanabe M."/>
            <person name="Takahashi A."/>
            <person name="Kojima H."/>
            <person name="Fukui M."/>
        </authorList>
    </citation>
    <scope>NUCLEOTIDE SEQUENCE [LARGE SCALE GENOMIC DNA]</scope>
    <source>
        <strain evidence="3 4">PPLL</strain>
    </source>
</reference>
<dbReference type="InterPro" id="IPR017592">
    <property type="entry name" value="Pilus_assmbl_Flp-typ_CpaB"/>
</dbReference>
<evidence type="ECO:0000313" key="3">
    <source>
        <dbReference type="EMBL" id="BDD88927.1"/>
    </source>
</evidence>
<dbReference type="InterPro" id="IPR037925">
    <property type="entry name" value="FlgE/F/G-like"/>
</dbReference>
<keyword evidence="1" id="KW-0812">Transmembrane</keyword>
<accession>A0ABM7WD53</accession>
<dbReference type="SMART" id="SM00858">
    <property type="entry name" value="SAF"/>
    <property type="match status" value="1"/>
</dbReference>
<dbReference type="Pfam" id="PF08666">
    <property type="entry name" value="SAF"/>
    <property type="match status" value="1"/>
</dbReference>
<dbReference type="Pfam" id="PF16976">
    <property type="entry name" value="RcpC"/>
    <property type="match status" value="1"/>
</dbReference>
<dbReference type="NCBIfam" id="TIGR03177">
    <property type="entry name" value="pilus_cpaB"/>
    <property type="match status" value="1"/>
</dbReference>
<evidence type="ECO:0000259" key="2">
    <source>
        <dbReference type="SMART" id="SM00858"/>
    </source>
</evidence>
<evidence type="ECO:0000256" key="1">
    <source>
        <dbReference type="SAM" id="Phobius"/>
    </source>
</evidence>
<evidence type="ECO:0000313" key="4">
    <source>
        <dbReference type="Proteomes" id="UP000830055"/>
    </source>
</evidence>
<dbReference type="InterPro" id="IPR031571">
    <property type="entry name" value="RcpC_dom"/>
</dbReference>
<name>A0ABM7WD53_9BACT</name>
<dbReference type="SUPFAM" id="SSF117143">
    <property type="entry name" value="Flagellar hook protein flgE"/>
    <property type="match status" value="1"/>
</dbReference>
<dbReference type="InterPro" id="IPR013974">
    <property type="entry name" value="SAF"/>
</dbReference>
<dbReference type="RefSeq" id="WP_284152255.1">
    <property type="nucleotide sequence ID" value="NZ_AP025516.1"/>
</dbReference>
<keyword evidence="1" id="KW-1133">Transmembrane helix</keyword>
<gene>
    <name evidence="3" type="ORF">DPPLL_32920</name>
</gene>
<feature type="transmembrane region" description="Helical" evidence="1">
    <location>
        <begin position="15"/>
        <end position="36"/>
    </location>
</feature>
<dbReference type="CDD" id="cd11614">
    <property type="entry name" value="SAF_CpaB_FlgA_like"/>
    <property type="match status" value="1"/>
</dbReference>